<feature type="domain" description="Protein kinase" evidence="11">
    <location>
        <begin position="377"/>
        <end position="711"/>
    </location>
</feature>
<feature type="region of interest" description="Disordered" evidence="10">
    <location>
        <begin position="53"/>
        <end position="81"/>
    </location>
</feature>
<dbReference type="PANTHER" id="PTHR45637">
    <property type="entry name" value="FLIPPASE KINASE 1-RELATED"/>
    <property type="match status" value="1"/>
</dbReference>
<dbReference type="SMART" id="SM00220">
    <property type="entry name" value="S_TKc"/>
    <property type="match status" value="1"/>
</dbReference>
<keyword evidence="5" id="KW-0547">Nucleotide-binding</keyword>
<dbReference type="FunFam" id="1.10.510.10:FF:000020">
    <property type="entry name" value="serine/threonine-protein kinase D6PK-like"/>
    <property type="match status" value="1"/>
</dbReference>
<dbReference type="EMBL" id="KQ995304">
    <property type="protein sequence ID" value="KZV47165.1"/>
    <property type="molecule type" value="Genomic_DNA"/>
</dbReference>
<name>A0A2Z7CLG1_9LAMI</name>
<dbReference type="SUPFAM" id="SSF56112">
    <property type="entry name" value="Protein kinase-like (PK-like)"/>
    <property type="match status" value="1"/>
</dbReference>
<dbReference type="GO" id="GO:0004674">
    <property type="term" value="F:protein serine/threonine kinase activity"/>
    <property type="evidence" value="ECO:0007669"/>
    <property type="project" value="UniProtKB-KW"/>
</dbReference>
<evidence type="ECO:0000256" key="4">
    <source>
        <dbReference type="ARBA" id="ARBA00022679"/>
    </source>
</evidence>
<dbReference type="EC" id="2.7.11.1" evidence="2"/>
<evidence type="ECO:0000256" key="10">
    <source>
        <dbReference type="SAM" id="MobiDB-lite"/>
    </source>
</evidence>
<dbReference type="Pfam" id="PF00069">
    <property type="entry name" value="Pkinase"/>
    <property type="match status" value="2"/>
</dbReference>
<dbReference type="GO" id="GO:0005524">
    <property type="term" value="F:ATP binding"/>
    <property type="evidence" value="ECO:0007669"/>
    <property type="project" value="UniProtKB-KW"/>
</dbReference>
<dbReference type="InterPro" id="IPR011009">
    <property type="entry name" value="Kinase-like_dom_sf"/>
</dbReference>
<evidence type="ECO:0000256" key="5">
    <source>
        <dbReference type="ARBA" id="ARBA00022741"/>
    </source>
</evidence>
<evidence type="ECO:0000256" key="6">
    <source>
        <dbReference type="ARBA" id="ARBA00022777"/>
    </source>
</evidence>
<dbReference type="InterPro" id="IPR008271">
    <property type="entry name" value="Ser/Thr_kinase_AS"/>
</dbReference>
<organism evidence="12 13">
    <name type="scientific">Dorcoceras hygrometricum</name>
    <dbReference type="NCBI Taxonomy" id="472368"/>
    <lineage>
        <taxon>Eukaryota</taxon>
        <taxon>Viridiplantae</taxon>
        <taxon>Streptophyta</taxon>
        <taxon>Embryophyta</taxon>
        <taxon>Tracheophyta</taxon>
        <taxon>Spermatophyta</taxon>
        <taxon>Magnoliopsida</taxon>
        <taxon>eudicotyledons</taxon>
        <taxon>Gunneridae</taxon>
        <taxon>Pentapetalae</taxon>
        <taxon>asterids</taxon>
        <taxon>lamiids</taxon>
        <taxon>Lamiales</taxon>
        <taxon>Gesneriaceae</taxon>
        <taxon>Didymocarpoideae</taxon>
        <taxon>Trichosporeae</taxon>
        <taxon>Loxocarpinae</taxon>
        <taxon>Dorcoceras</taxon>
    </lineage>
</organism>
<accession>A0A2Z7CLG1</accession>
<evidence type="ECO:0000313" key="12">
    <source>
        <dbReference type="EMBL" id="KZV47165.1"/>
    </source>
</evidence>
<gene>
    <name evidence="12" type="ORF">F511_05216</name>
</gene>
<comment type="catalytic activity">
    <reaction evidence="8">
        <text>L-threonyl-[protein] + ATP = O-phospho-L-threonyl-[protein] + ADP + H(+)</text>
        <dbReference type="Rhea" id="RHEA:46608"/>
        <dbReference type="Rhea" id="RHEA-COMP:11060"/>
        <dbReference type="Rhea" id="RHEA-COMP:11605"/>
        <dbReference type="ChEBI" id="CHEBI:15378"/>
        <dbReference type="ChEBI" id="CHEBI:30013"/>
        <dbReference type="ChEBI" id="CHEBI:30616"/>
        <dbReference type="ChEBI" id="CHEBI:61977"/>
        <dbReference type="ChEBI" id="CHEBI:456216"/>
        <dbReference type="EC" id="2.7.11.1"/>
    </reaction>
</comment>
<dbReference type="InterPro" id="IPR000719">
    <property type="entry name" value="Prot_kinase_dom"/>
</dbReference>
<dbReference type="Gene3D" id="1.10.510.10">
    <property type="entry name" value="Transferase(Phosphotransferase) domain 1"/>
    <property type="match status" value="2"/>
</dbReference>
<dbReference type="PROSITE" id="PS00108">
    <property type="entry name" value="PROTEIN_KINASE_ST"/>
    <property type="match status" value="1"/>
</dbReference>
<evidence type="ECO:0000256" key="3">
    <source>
        <dbReference type="ARBA" id="ARBA00022527"/>
    </source>
</evidence>
<proteinExistence type="inferred from homology"/>
<evidence type="ECO:0000259" key="11">
    <source>
        <dbReference type="PROSITE" id="PS50011"/>
    </source>
</evidence>
<comment type="similarity">
    <text evidence="1">Belongs to the protein kinase superfamily. AGC Ser/Thr protein kinase family.</text>
</comment>
<reference evidence="12 13" key="1">
    <citation type="journal article" date="2015" name="Proc. Natl. Acad. Sci. U.S.A.">
        <title>The resurrection genome of Boea hygrometrica: A blueprint for survival of dehydration.</title>
        <authorList>
            <person name="Xiao L."/>
            <person name="Yang G."/>
            <person name="Zhang L."/>
            <person name="Yang X."/>
            <person name="Zhao S."/>
            <person name="Ji Z."/>
            <person name="Zhou Q."/>
            <person name="Hu M."/>
            <person name="Wang Y."/>
            <person name="Chen M."/>
            <person name="Xu Y."/>
            <person name="Jin H."/>
            <person name="Xiao X."/>
            <person name="Hu G."/>
            <person name="Bao F."/>
            <person name="Hu Y."/>
            <person name="Wan P."/>
            <person name="Li L."/>
            <person name="Deng X."/>
            <person name="Kuang T."/>
            <person name="Xiang C."/>
            <person name="Zhu J.K."/>
            <person name="Oliver M.J."/>
            <person name="He Y."/>
        </authorList>
    </citation>
    <scope>NUCLEOTIDE SEQUENCE [LARGE SCALE GENOMIC DNA]</scope>
    <source>
        <strain evidence="13">cv. XS01</strain>
    </source>
</reference>
<dbReference type="OrthoDB" id="432483at2759"/>
<evidence type="ECO:0000313" key="13">
    <source>
        <dbReference type="Proteomes" id="UP000250235"/>
    </source>
</evidence>
<dbReference type="PROSITE" id="PS50011">
    <property type="entry name" value="PROTEIN_KINASE_DOM"/>
    <property type="match status" value="1"/>
</dbReference>
<dbReference type="CDD" id="cd05574">
    <property type="entry name" value="STKc_phototropin_like"/>
    <property type="match status" value="1"/>
</dbReference>
<dbReference type="FunFam" id="1.10.510.10:FF:000028">
    <property type="entry name" value="serine/threonine-protein kinase D6PK-like"/>
    <property type="match status" value="1"/>
</dbReference>
<evidence type="ECO:0000256" key="1">
    <source>
        <dbReference type="ARBA" id="ARBA00009903"/>
    </source>
</evidence>
<keyword evidence="13" id="KW-1185">Reference proteome</keyword>
<dbReference type="Gene3D" id="3.30.200.20">
    <property type="entry name" value="Phosphorylase Kinase, domain 1"/>
    <property type="match status" value="1"/>
</dbReference>
<keyword evidence="7" id="KW-0067">ATP-binding</keyword>
<comment type="catalytic activity">
    <reaction evidence="9">
        <text>L-seryl-[protein] + ATP = O-phospho-L-seryl-[protein] + ADP + H(+)</text>
        <dbReference type="Rhea" id="RHEA:17989"/>
        <dbReference type="Rhea" id="RHEA-COMP:9863"/>
        <dbReference type="Rhea" id="RHEA-COMP:11604"/>
        <dbReference type="ChEBI" id="CHEBI:15378"/>
        <dbReference type="ChEBI" id="CHEBI:29999"/>
        <dbReference type="ChEBI" id="CHEBI:30616"/>
        <dbReference type="ChEBI" id="CHEBI:83421"/>
        <dbReference type="ChEBI" id="CHEBI:456216"/>
        <dbReference type="EC" id="2.7.11.1"/>
    </reaction>
</comment>
<keyword evidence="4" id="KW-0808">Transferase</keyword>
<evidence type="ECO:0000256" key="7">
    <source>
        <dbReference type="ARBA" id="ARBA00022840"/>
    </source>
</evidence>
<evidence type="ECO:0000256" key="2">
    <source>
        <dbReference type="ARBA" id="ARBA00012513"/>
    </source>
</evidence>
<dbReference type="AlphaFoldDB" id="A0A2Z7CLG1"/>
<sequence>MSPISHEIVELTEKYDPDSRTCENVERHHPGKSLKKYSIEEDINKLFEAINIGSSPQDLGPHEQKSRDTLHKSAMKRPMRVSHSQVVGIGITEPVSLKQALRGLCISQASEMAAVKKRMFRPSASRGQPFDVGKENSVAISLVPESRHESAVQISKSELEHNRKLESPYSPDRIRFKNKLSDESLIMERGKNEAHQDKQLPLSLSPIFNEESKLVRPLDRDFGFSKQSSRSQIFGKKKTVSKTTFTNKTHNADSILENRCEELDRVRTESISTENPFGALSVDSYKNKDDPVPHISRKPKIVVRKAVEHTLSEEKGETYQSSISSLGEYSSTTAHSEDSYISVSSRSGYRPHMSQDMRWEAINLVQNQHGCLGLRHFKMLKKLGGGEIGTVYLSELIGASCLFAVKIMDYDSLASRKKFLRAQTEKEILEILNHPFLPTLYAHFTTNKFSCLIMEHCPGGDLHVLRQKQPKKSYPEQSARFYVAEVLLALEYLHMLGIVYRDLKPENILIREDGHIMLSDFDLSLRCNVNPMLLESSSLITEPPKKTPSPLSGFSCIDPLCLHPNLQLPCFTPKFSSTSAKSRKLKSELTSQIIPLPQLVVEPTSARSNSFVGTHEYLAPEIIKGEGHGSAVDWWMFGILLYELLYGKTPFKGPSNADTISNIVSRCLKFPDYPTISTYARDLITRLLNKEPESRLGSAKGAVEIKHHPFFEDLNWALVRCASPPEVPKLFDLGGSVFESVSHGMKMKCETEFEYRGDEFEMF</sequence>
<dbReference type="FunFam" id="3.30.200.20:FF:000753">
    <property type="entry name" value="Serine/Threonine Kinase"/>
    <property type="match status" value="1"/>
</dbReference>
<feature type="compositionally biased region" description="Basic and acidic residues" evidence="10">
    <location>
        <begin position="60"/>
        <end position="71"/>
    </location>
</feature>
<evidence type="ECO:0000256" key="9">
    <source>
        <dbReference type="ARBA" id="ARBA00048679"/>
    </source>
</evidence>
<protein>
    <recommendedName>
        <fullName evidence="2">non-specific serine/threonine protein kinase</fullName>
        <ecNumber evidence="2">2.7.11.1</ecNumber>
    </recommendedName>
</protein>
<evidence type="ECO:0000256" key="8">
    <source>
        <dbReference type="ARBA" id="ARBA00047899"/>
    </source>
</evidence>
<keyword evidence="6" id="KW-0418">Kinase</keyword>
<dbReference type="Proteomes" id="UP000250235">
    <property type="component" value="Unassembled WGS sequence"/>
</dbReference>
<keyword evidence="3" id="KW-0723">Serine/threonine-protein kinase</keyword>